<dbReference type="InterPro" id="IPR013783">
    <property type="entry name" value="Ig-like_fold"/>
</dbReference>
<dbReference type="PANTHER" id="PTHR46708:SF2">
    <property type="entry name" value="FIBRONECTIN TYPE-III DOMAIN-CONTAINING PROTEIN"/>
    <property type="match status" value="1"/>
</dbReference>
<keyword evidence="1" id="KW-0677">Repeat</keyword>
<dbReference type="Pfam" id="PF00041">
    <property type="entry name" value="fn3"/>
    <property type="match status" value="2"/>
</dbReference>
<dbReference type="AlphaFoldDB" id="A0A131ZYU8"/>
<protein>
    <submittedName>
        <fullName evidence="2">Fibronectin type III domain containing protein 1</fullName>
    </submittedName>
</protein>
<dbReference type="EMBL" id="JXLN01006843">
    <property type="protein sequence ID" value="KPM03976.1"/>
    <property type="molecule type" value="Genomic_DNA"/>
</dbReference>
<dbReference type="Proteomes" id="UP000616769">
    <property type="component" value="Unassembled WGS sequence"/>
</dbReference>
<dbReference type="InterPro" id="IPR050991">
    <property type="entry name" value="ECM_Regulatory_Proteins"/>
</dbReference>
<gene>
    <name evidence="2" type="ORF">QR98_0024150</name>
</gene>
<dbReference type="PROSITE" id="PS50853">
    <property type="entry name" value="FN3"/>
    <property type="match status" value="1"/>
</dbReference>
<comment type="caution">
    <text evidence="2">The sequence shown here is derived from an EMBL/GenBank/DDBJ whole genome shotgun (WGS) entry which is preliminary data.</text>
</comment>
<dbReference type="PANTHER" id="PTHR46708">
    <property type="entry name" value="TENASCIN"/>
    <property type="match status" value="1"/>
</dbReference>
<dbReference type="OrthoDB" id="6484126at2759"/>
<name>A0A131ZYU8_SARSC</name>
<dbReference type="SMART" id="SM00060">
    <property type="entry name" value="FN3"/>
    <property type="match status" value="2"/>
</dbReference>
<dbReference type="VEuPathDB" id="VectorBase:SSCA008835"/>
<accession>A0A131ZYU8</accession>
<dbReference type="InterPro" id="IPR003961">
    <property type="entry name" value="FN3_dom"/>
</dbReference>
<reference evidence="2 3" key="1">
    <citation type="journal article" date="2015" name="Parasit. Vectors">
        <title>Draft genome of the scabies mite.</title>
        <authorList>
            <person name="Rider S.D.Jr."/>
            <person name="Morgan M.S."/>
            <person name="Arlian L.G."/>
        </authorList>
    </citation>
    <scope>NUCLEOTIDE SEQUENCE [LARGE SCALE GENOMIC DNA]</scope>
    <source>
        <strain evidence="2">Arlian Lab</strain>
    </source>
</reference>
<dbReference type="CDD" id="cd00063">
    <property type="entry name" value="FN3"/>
    <property type="match status" value="2"/>
</dbReference>
<dbReference type="InterPro" id="IPR036116">
    <property type="entry name" value="FN3_sf"/>
</dbReference>
<dbReference type="SUPFAM" id="SSF49265">
    <property type="entry name" value="Fibronectin type III"/>
    <property type="match status" value="1"/>
</dbReference>
<evidence type="ECO:0000313" key="2">
    <source>
        <dbReference type="EMBL" id="KPM03976.1"/>
    </source>
</evidence>
<evidence type="ECO:0000313" key="3">
    <source>
        <dbReference type="Proteomes" id="UP000616769"/>
    </source>
</evidence>
<dbReference type="Gene3D" id="2.60.40.10">
    <property type="entry name" value="Immunoglobulins"/>
    <property type="match status" value="2"/>
</dbReference>
<organism evidence="2 3">
    <name type="scientific">Sarcoptes scabiei</name>
    <name type="common">Itch mite</name>
    <name type="synonym">Acarus scabiei</name>
    <dbReference type="NCBI Taxonomy" id="52283"/>
    <lineage>
        <taxon>Eukaryota</taxon>
        <taxon>Metazoa</taxon>
        <taxon>Ecdysozoa</taxon>
        <taxon>Arthropoda</taxon>
        <taxon>Chelicerata</taxon>
        <taxon>Arachnida</taxon>
        <taxon>Acari</taxon>
        <taxon>Acariformes</taxon>
        <taxon>Sarcoptiformes</taxon>
        <taxon>Astigmata</taxon>
        <taxon>Psoroptidia</taxon>
        <taxon>Sarcoptoidea</taxon>
        <taxon>Sarcoptidae</taxon>
        <taxon>Sarcoptinae</taxon>
        <taxon>Sarcoptes</taxon>
    </lineage>
</organism>
<evidence type="ECO:0000256" key="1">
    <source>
        <dbReference type="ARBA" id="ARBA00022737"/>
    </source>
</evidence>
<sequence>MPAYSYYNHSDPNQLHLVNTTWIKEQSFVFDNLQPESTYKVFIYTKLSKNGTILNPISNLNVTTRSLNPDPPENLTATILDYKTIKLDWLAPINKSRKTLDGYKILYSPPIPSVVVRTTTEQIELCCFEVGIEYKFQVFSLRKKLESLRSATINVRINPQVIVKNLRAKKLTTSSITLEWQANTNNVSKWFIIFDCGDYFTNFSKNITIDESLAEIDDLAPGVLYEFKIFPFWALKVSPIT</sequence>
<proteinExistence type="predicted"/>